<feature type="region of interest" description="Disordered" evidence="7">
    <location>
        <begin position="46"/>
        <end position="87"/>
    </location>
</feature>
<dbReference type="GO" id="GO:0003677">
    <property type="term" value="F:DNA binding"/>
    <property type="evidence" value="ECO:0007669"/>
    <property type="project" value="UniProtKB-UniRule"/>
</dbReference>
<accession>A0A2X3I6Z3</accession>
<evidence type="ECO:0000256" key="5">
    <source>
        <dbReference type="ARBA" id="ARBA00023172"/>
    </source>
</evidence>
<dbReference type="EMBL" id="UASO01000011">
    <property type="protein sequence ID" value="SQC88318.1"/>
    <property type="molecule type" value="Genomic_DNA"/>
</dbReference>
<dbReference type="AlphaFoldDB" id="A0A2X3I6Z3"/>
<evidence type="ECO:0000256" key="3">
    <source>
        <dbReference type="ARBA" id="ARBA00022578"/>
    </source>
</evidence>
<evidence type="ECO:0000313" key="9">
    <source>
        <dbReference type="Proteomes" id="UP000250675"/>
    </source>
</evidence>
<proteinExistence type="inferred from homology"/>
<evidence type="ECO:0000256" key="2">
    <source>
        <dbReference type="ARBA" id="ARBA00010961"/>
    </source>
</evidence>
<evidence type="ECO:0000256" key="6">
    <source>
        <dbReference type="RuleBase" id="RU365089"/>
    </source>
</evidence>
<comment type="similarity">
    <text evidence="2 6">Belongs to the transposase mutator family.</text>
</comment>
<dbReference type="InterPro" id="IPR001207">
    <property type="entry name" value="Transposase_mutator"/>
</dbReference>
<evidence type="ECO:0000256" key="1">
    <source>
        <dbReference type="ARBA" id="ARBA00002190"/>
    </source>
</evidence>
<protein>
    <recommendedName>
        <fullName evidence="6">Mutator family transposase</fullName>
    </recommendedName>
</protein>
<dbReference type="PANTHER" id="PTHR33217:SF5">
    <property type="entry name" value="MUTATOR FAMILY TRANSPOSASE"/>
    <property type="match status" value="1"/>
</dbReference>
<dbReference type="Pfam" id="PF00872">
    <property type="entry name" value="Transposase_mut"/>
    <property type="match status" value="1"/>
</dbReference>
<gene>
    <name evidence="8" type="ORF">NCTC9645_06463</name>
</gene>
<feature type="region of interest" description="Disordered" evidence="7">
    <location>
        <begin position="169"/>
        <end position="198"/>
    </location>
</feature>
<name>A0A2X3I6Z3_KLEPN</name>
<keyword evidence="5 6" id="KW-0233">DNA recombination</keyword>
<keyword evidence="4 6" id="KW-0238">DNA-binding</keyword>
<comment type="function">
    <text evidence="1 6">Required for the transposition of the insertion element.</text>
</comment>
<feature type="compositionally biased region" description="Polar residues" evidence="7">
    <location>
        <begin position="54"/>
        <end position="69"/>
    </location>
</feature>
<keyword evidence="3 6" id="KW-0815">Transposition</keyword>
<feature type="compositionally biased region" description="Gly residues" evidence="7">
    <location>
        <begin position="187"/>
        <end position="198"/>
    </location>
</feature>
<sequence>MDEKQLQALANELAKNLKTPEDLSQFDRLLKKLSVEAALNAEMTHHLGYEKNQSRPGANSRNGYSTKTVITGDGPLELRTPRDRDGTFEPQLVKKNQTRITGMDNQILSLYAKGMTTREIAAAFKELYDADMKGRSSDSVHDFPSGIVHTIAEQVGCASVSPENYPFQGRQAQRHRQSRCINPRGAGQFGNNGASGSG</sequence>
<dbReference type="Proteomes" id="UP000250675">
    <property type="component" value="Unassembled WGS sequence"/>
</dbReference>
<keyword evidence="6" id="KW-0814">Transposable element</keyword>
<dbReference type="GO" id="GO:0004803">
    <property type="term" value="F:transposase activity"/>
    <property type="evidence" value="ECO:0007669"/>
    <property type="project" value="UniProtKB-UniRule"/>
</dbReference>
<dbReference type="GO" id="GO:0006313">
    <property type="term" value="P:DNA transposition"/>
    <property type="evidence" value="ECO:0007669"/>
    <property type="project" value="UniProtKB-UniRule"/>
</dbReference>
<evidence type="ECO:0000256" key="7">
    <source>
        <dbReference type="SAM" id="MobiDB-lite"/>
    </source>
</evidence>
<reference evidence="8 9" key="1">
    <citation type="submission" date="2018-06" db="EMBL/GenBank/DDBJ databases">
        <authorList>
            <consortium name="Pathogen Informatics"/>
            <person name="Doyle S."/>
        </authorList>
    </citation>
    <scope>NUCLEOTIDE SEQUENCE [LARGE SCALE GENOMIC DNA]</scope>
    <source>
        <strain evidence="8 9">NCTC9645</strain>
    </source>
</reference>
<evidence type="ECO:0000313" key="8">
    <source>
        <dbReference type="EMBL" id="SQC88318.1"/>
    </source>
</evidence>
<dbReference type="PANTHER" id="PTHR33217">
    <property type="entry name" value="TRANSPOSASE FOR INSERTION SEQUENCE ELEMENT IS1081"/>
    <property type="match status" value="1"/>
</dbReference>
<evidence type="ECO:0000256" key="4">
    <source>
        <dbReference type="ARBA" id="ARBA00023125"/>
    </source>
</evidence>
<organism evidence="8 9">
    <name type="scientific">Klebsiella pneumoniae</name>
    <dbReference type="NCBI Taxonomy" id="573"/>
    <lineage>
        <taxon>Bacteria</taxon>
        <taxon>Pseudomonadati</taxon>
        <taxon>Pseudomonadota</taxon>
        <taxon>Gammaproteobacteria</taxon>
        <taxon>Enterobacterales</taxon>
        <taxon>Enterobacteriaceae</taxon>
        <taxon>Klebsiella/Raoultella group</taxon>
        <taxon>Klebsiella</taxon>
        <taxon>Klebsiella pneumoniae complex</taxon>
    </lineage>
</organism>